<feature type="region of interest" description="Disordered" evidence="1">
    <location>
        <begin position="143"/>
        <end position="204"/>
    </location>
</feature>
<feature type="domain" description="Myb-like" evidence="2">
    <location>
        <begin position="198"/>
        <end position="270"/>
    </location>
</feature>
<reference evidence="3 4" key="1">
    <citation type="journal article" date="2020" name="ISME J.">
        <title>Uncovering the hidden diversity of litter-decomposition mechanisms in mushroom-forming fungi.</title>
        <authorList>
            <person name="Floudas D."/>
            <person name="Bentzer J."/>
            <person name="Ahren D."/>
            <person name="Johansson T."/>
            <person name="Persson P."/>
            <person name="Tunlid A."/>
        </authorList>
    </citation>
    <scope>NUCLEOTIDE SEQUENCE [LARGE SCALE GENOMIC DNA]</scope>
    <source>
        <strain evidence="3 4">CBS 291.85</strain>
    </source>
</reference>
<dbReference type="PROSITE" id="PS50090">
    <property type="entry name" value="MYB_LIKE"/>
    <property type="match status" value="1"/>
</dbReference>
<feature type="compositionally biased region" description="Basic and acidic residues" evidence="1">
    <location>
        <begin position="164"/>
        <end position="178"/>
    </location>
</feature>
<feature type="compositionally biased region" description="Polar residues" evidence="1">
    <location>
        <begin position="193"/>
        <end position="204"/>
    </location>
</feature>
<dbReference type="OrthoDB" id="3265199at2759"/>
<dbReference type="Proteomes" id="UP000559256">
    <property type="component" value="Unassembled WGS sequence"/>
</dbReference>
<feature type="region of interest" description="Disordered" evidence="1">
    <location>
        <begin position="335"/>
        <end position="388"/>
    </location>
</feature>
<dbReference type="InterPro" id="IPR001005">
    <property type="entry name" value="SANT/Myb"/>
</dbReference>
<gene>
    <name evidence="3" type="ORF">D9758_009075</name>
</gene>
<feature type="compositionally biased region" description="Acidic residues" evidence="1">
    <location>
        <begin position="179"/>
        <end position="189"/>
    </location>
</feature>
<dbReference type="AlphaFoldDB" id="A0A8H5GA27"/>
<comment type="caution">
    <text evidence="3">The sequence shown here is derived from an EMBL/GenBank/DDBJ whole genome shotgun (WGS) entry which is preliminary data.</text>
</comment>
<evidence type="ECO:0000259" key="2">
    <source>
        <dbReference type="PROSITE" id="PS50090"/>
    </source>
</evidence>
<evidence type="ECO:0000313" key="3">
    <source>
        <dbReference type="EMBL" id="KAF5361123.1"/>
    </source>
</evidence>
<accession>A0A8H5GA27</accession>
<name>A0A8H5GA27_9AGAR</name>
<dbReference type="EMBL" id="JAACJM010000042">
    <property type="protein sequence ID" value="KAF5361123.1"/>
    <property type="molecule type" value="Genomic_DNA"/>
</dbReference>
<protein>
    <recommendedName>
        <fullName evidence="2">Myb-like domain-containing protein</fullName>
    </recommendedName>
</protein>
<sequence length="476" mass="53411">MNFITYNYVVLLYLHATYCEKVKLVFKLFMDNVHLVAIQKYEQRGWKMIRMVIRDSLCKVVPISVEAMDAHEKLLDDLFLNSWAICSSSQNQLKIHFKLLKAHSNLTFLYSVCTGDLHQIIGPNLPSGPVLSHLTVRAALIPQEPESSESPEPESSPSSQAESSGDKRSGTEDEHTSADEADLDGDSQLEDIGTNSKAGNRQSSNWLPWRDRALIQQVNKVWPFEAKGKSGQKWEEVSHDLLQSQSEDGTKKTPIQRSGELCKRRFNRLIEAHQRGESESLQKTGTNEEVTGHVQLMAEIYSLFIENQSNVKSLSAKAQQKVQNEANAGLELREASMKGMVPREGLTDVAVGNATVRERQGQRRRRVESDSDSDSDNKENLEPKRKRVCTSVATSVKDAIQQHLDNNDSAVQEAQERESKRQEQTEALLTKVVESNDKVAESVSQLVNAVNTMVDTQQKENANGQSKLLDALLRKI</sequence>
<keyword evidence="4" id="KW-1185">Reference proteome</keyword>
<proteinExistence type="predicted"/>
<organism evidence="3 4">
    <name type="scientific">Tetrapyrgos nigripes</name>
    <dbReference type="NCBI Taxonomy" id="182062"/>
    <lineage>
        <taxon>Eukaryota</taxon>
        <taxon>Fungi</taxon>
        <taxon>Dikarya</taxon>
        <taxon>Basidiomycota</taxon>
        <taxon>Agaricomycotina</taxon>
        <taxon>Agaricomycetes</taxon>
        <taxon>Agaricomycetidae</taxon>
        <taxon>Agaricales</taxon>
        <taxon>Marasmiineae</taxon>
        <taxon>Marasmiaceae</taxon>
        <taxon>Tetrapyrgos</taxon>
    </lineage>
</organism>
<evidence type="ECO:0000313" key="4">
    <source>
        <dbReference type="Proteomes" id="UP000559256"/>
    </source>
</evidence>
<evidence type="ECO:0000256" key="1">
    <source>
        <dbReference type="SAM" id="MobiDB-lite"/>
    </source>
</evidence>
<feature type="compositionally biased region" description="Low complexity" evidence="1">
    <location>
        <begin position="153"/>
        <end position="163"/>
    </location>
</feature>